<gene>
    <name evidence="11" type="ORF">SLS59_006135</name>
</gene>
<reference evidence="11 12" key="1">
    <citation type="submission" date="2024-02" db="EMBL/GenBank/DDBJ databases">
        <title>De novo assembly and annotation of 12 fungi associated with fruit tree decline syndrome in Ontario, Canada.</title>
        <authorList>
            <person name="Sulman M."/>
            <person name="Ellouze W."/>
            <person name="Ilyukhin E."/>
        </authorList>
    </citation>
    <scope>NUCLEOTIDE SEQUENCE [LARGE SCALE GENOMIC DNA]</scope>
    <source>
        <strain evidence="11 12">M97-236</strain>
    </source>
</reference>
<comment type="caution">
    <text evidence="11">The sequence shown here is derived from an EMBL/GenBank/DDBJ whole genome shotgun (WGS) entry which is preliminary data.</text>
</comment>
<comment type="subcellular location">
    <subcellularLocation>
        <location evidence="1">Cell membrane</location>
        <topology evidence="1">Lipid-anchor</topology>
        <topology evidence="1">GPI-anchor</topology>
    </subcellularLocation>
</comment>
<evidence type="ECO:0000256" key="7">
    <source>
        <dbReference type="ARBA" id="ARBA00023288"/>
    </source>
</evidence>
<feature type="region of interest" description="Disordered" evidence="8">
    <location>
        <begin position="162"/>
        <end position="201"/>
    </location>
</feature>
<feature type="compositionally biased region" description="Low complexity" evidence="8">
    <location>
        <begin position="175"/>
        <end position="201"/>
    </location>
</feature>
<accession>A0ABR3R6K7</accession>
<keyword evidence="5" id="KW-0472">Membrane</keyword>
<keyword evidence="2" id="KW-1003">Cell membrane</keyword>
<evidence type="ECO:0000259" key="10">
    <source>
        <dbReference type="Pfam" id="PF20238"/>
    </source>
</evidence>
<evidence type="ECO:0000256" key="6">
    <source>
        <dbReference type="ARBA" id="ARBA00023180"/>
    </source>
</evidence>
<evidence type="ECO:0000256" key="2">
    <source>
        <dbReference type="ARBA" id="ARBA00022475"/>
    </source>
</evidence>
<protein>
    <recommendedName>
        <fullName evidence="10">Copper acquisition factor BIM1-like domain-containing protein</fullName>
    </recommendedName>
</protein>
<keyword evidence="7" id="KW-0449">Lipoprotein</keyword>
<evidence type="ECO:0000256" key="3">
    <source>
        <dbReference type="ARBA" id="ARBA00022622"/>
    </source>
</evidence>
<feature type="domain" description="Copper acquisition factor BIM1-like" evidence="10">
    <location>
        <begin position="17"/>
        <end position="160"/>
    </location>
</feature>
<evidence type="ECO:0000313" key="12">
    <source>
        <dbReference type="Proteomes" id="UP001521222"/>
    </source>
</evidence>
<name>A0ABR3R6K7_9PLEO</name>
<evidence type="ECO:0000256" key="9">
    <source>
        <dbReference type="SAM" id="SignalP"/>
    </source>
</evidence>
<evidence type="ECO:0000256" key="4">
    <source>
        <dbReference type="ARBA" id="ARBA00022729"/>
    </source>
</evidence>
<evidence type="ECO:0000313" key="11">
    <source>
        <dbReference type="EMBL" id="KAL1600061.1"/>
    </source>
</evidence>
<organism evidence="11 12">
    <name type="scientific">Nothophoma quercina</name>
    <dbReference type="NCBI Taxonomy" id="749835"/>
    <lineage>
        <taxon>Eukaryota</taxon>
        <taxon>Fungi</taxon>
        <taxon>Dikarya</taxon>
        <taxon>Ascomycota</taxon>
        <taxon>Pezizomycotina</taxon>
        <taxon>Dothideomycetes</taxon>
        <taxon>Pleosporomycetidae</taxon>
        <taxon>Pleosporales</taxon>
        <taxon>Pleosporineae</taxon>
        <taxon>Didymellaceae</taxon>
        <taxon>Nothophoma</taxon>
    </lineage>
</organism>
<dbReference type="InterPro" id="IPR046530">
    <property type="entry name" value="BIM1-like_dom"/>
</dbReference>
<proteinExistence type="predicted"/>
<evidence type="ECO:0000256" key="1">
    <source>
        <dbReference type="ARBA" id="ARBA00004609"/>
    </source>
</evidence>
<keyword evidence="4 9" id="KW-0732">Signal</keyword>
<keyword evidence="3" id="KW-0336">GPI-anchor</keyword>
<dbReference type="PANTHER" id="PTHR34992">
    <property type="entry name" value="HYPHAL ANASTAMOSIS-7 PROTEIN"/>
    <property type="match status" value="1"/>
</dbReference>
<feature type="compositionally biased region" description="Polar residues" evidence="8">
    <location>
        <begin position="162"/>
        <end position="174"/>
    </location>
</feature>
<evidence type="ECO:0000256" key="5">
    <source>
        <dbReference type="ARBA" id="ARBA00023136"/>
    </source>
</evidence>
<keyword evidence="6" id="KW-0325">Glycoprotein</keyword>
<keyword evidence="12" id="KW-1185">Reference proteome</keyword>
<dbReference type="Pfam" id="PF20238">
    <property type="entry name" value="BIM1-like_dom"/>
    <property type="match status" value="1"/>
</dbReference>
<dbReference type="InterPro" id="IPR046936">
    <property type="entry name" value="BIM1-like"/>
</dbReference>
<dbReference type="EMBL" id="JAKIXB020000019">
    <property type="protein sequence ID" value="KAL1600061.1"/>
    <property type="molecule type" value="Genomic_DNA"/>
</dbReference>
<dbReference type="CDD" id="cd21176">
    <property type="entry name" value="LPMO_auxiliary-like"/>
    <property type="match status" value="1"/>
</dbReference>
<feature type="chain" id="PRO_5045916384" description="Copper acquisition factor BIM1-like domain-containing protein" evidence="9">
    <location>
        <begin position="18"/>
        <end position="226"/>
    </location>
</feature>
<feature type="signal peptide" evidence="9">
    <location>
        <begin position="1"/>
        <end position="17"/>
    </location>
</feature>
<dbReference type="Proteomes" id="UP001521222">
    <property type="component" value="Unassembled WGS sequence"/>
</dbReference>
<dbReference type="PANTHER" id="PTHR34992:SF1">
    <property type="entry name" value="COPPER ACQUISITION FACTOR BIM1-LIKE DOMAIN-CONTAINING PROTEIN"/>
    <property type="match status" value="1"/>
</dbReference>
<evidence type="ECO:0000256" key="8">
    <source>
        <dbReference type="SAM" id="MobiDB-lite"/>
    </source>
</evidence>
<sequence>MLSRSILALALAPVALAHFNLEYPTSRGFDEDKEPTFPCGGFDTVQSQRTDFPISGGPIQLKLGHQQTNIAVYIAVGDNPGSGFSTVLYPQFQVSGYGEFCLGDVSIPSSLNVTEGTKASIQVITNAHGEGGLYQCTDVNLVNTTLSSSDYSTNCKNGTGVTISQSNISGNPNDTSSTSASGSASASASGSGAAASPTASSTGGAAQAKAASWVLAAAGLVGLAVL</sequence>